<evidence type="ECO:0000256" key="1">
    <source>
        <dbReference type="ARBA" id="ARBA00004613"/>
    </source>
</evidence>
<evidence type="ECO:0000256" key="4">
    <source>
        <dbReference type="SAM" id="SignalP"/>
    </source>
</evidence>
<keyword evidence="3" id="KW-0339">Growth factor</keyword>
<evidence type="ECO:0000313" key="6">
    <source>
        <dbReference type="Ensembl" id="ENSATEP00000022395.2"/>
    </source>
</evidence>
<evidence type="ECO:0000259" key="5">
    <source>
        <dbReference type="PROSITE" id="PS51362"/>
    </source>
</evidence>
<keyword evidence="7" id="KW-1185">Reference proteome</keyword>
<reference evidence="6" key="3">
    <citation type="submission" date="2025-09" db="UniProtKB">
        <authorList>
            <consortium name="Ensembl"/>
        </authorList>
    </citation>
    <scope>IDENTIFICATION</scope>
</reference>
<reference evidence="6" key="1">
    <citation type="submission" date="2021-04" db="EMBL/GenBank/DDBJ databases">
        <authorList>
            <consortium name="Wellcome Sanger Institute Data Sharing"/>
        </authorList>
    </citation>
    <scope>NUCLEOTIDE SEQUENCE [LARGE SCALE GENOMIC DNA]</scope>
</reference>
<dbReference type="PROSITE" id="PS51362">
    <property type="entry name" value="TGF_BETA_2"/>
    <property type="match status" value="1"/>
</dbReference>
<reference evidence="6" key="2">
    <citation type="submission" date="2025-08" db="UniProtKB">
        <authorList>
            <consortium name="Ensembl"/>
        </authorList>
    </citation>
    <scope>IDENTIFICATION</scope>
</reference>
<dbReference type="InterPro" id="IPR029034">
    <property type="entry name" value="Cystine-knot_cytokine"/>
</dbReference>
<dbReference type="Proteomes" id="UP000265040">
    <property type="component" value="Chromosome 12"/>
</dbReference>
<dbReference type="Pfam" id="PF00019">
    <property type="entry name" value="TGF_beta"/>
    <property type="match status" value="1"/>
</dbReference>
<evidence type="ECO:0000256" key="2">
    <source>
        <dbReference type="ARBA" id="ARBA00022525"/>
    </source>
</evidence>
<feature type="domain" description="TGF-beta family profile" evidence="5">
    <location>
        <begin position="88"/>
        <end position="205"/>
    </location>
</feature>
<evidence type="ECO:0000313" key="7">
    <source>
        <dbReference type="Proteomes" id="UP000265040"/>
    </source>
</evidence>
<comment type="subcellular location">
    <subcellularLocation>
        <location evidence="1">Secreted</location>
    </subcellularLocation>
</comment>
<name>A0A3Q1IPN0_ANATE</name>
<evidence type="ECO:0000256" key="3">
    <source>
        <dbReference type="RuleBase" id="RU000354"/>
    </source>
</evidence>
<keyword evidence="4" id="KW-0732">Signal</keyword>
<dbReference type="SUPFAM" id="SSF57501">
    <property type="entry name" value="Cystine-knot cytokines"/>
    <property type="match status" value="1"/>
</dbReference>
<dbReference type="Ensembl" id="ENSATET00000022763.3">
    <property type="protein sequence ID" value="ENSATEP00000022395.2"/>
    <property type="gene ID" value="ENSATEG00000015530.3"/>
</dbReference>
<dbReference type="OrthoDB" id="8997642at2759"/>
<dbReference type="GO" id="GO:0008083">
    <property type="term" value="F:growth factor activity"/>
    <property type="evidence" value="ECO:0007669"/>
    <property type="project" value="UniProtKB-KW"/>
</dbReference>
<protein>
    <recommendedName>
        <fullName evidence="5">TGF-beta family profile domain-containing protein</fullName>
    </recommendedName>
</protein>
<dbReference type="InterPro" id="IPR001839">
    <property type="entry name" value="TGF-b_C"/>
</dbReference>
<proteinExistence type="inferred from homology"/>
<accession>A0A3Q1IPN0</accession>
<keyword evidence="2" id="KW-0964">Secreted</keyword>
<dbReference type="Gene3D" id="2.10.90.10">
    <property type="entry name" value="Cystine-knot cytokines"/>
    <property type="match status" value="1"/>
</dbReference>
<dbReference type="RefSeq" id="XP_026209720.1">
    <property type="nucleotide sequence ID" value="XM_026353935.1"/>
</dbReference>
<organism evidence="6 7">
    <name type="scientific">Anabas testudineus</name>
    <name type="common">Climbing perch</name>
    <name type="synonym">Anthias testudineus</name>
    <dbReference type="NCBI Taxonomy" id="64144"/>
    <lineage>
        <taxon>Eukaryota</taxon>
        <taxon>Metazoa</taxon>
        <taxon>Chordata</taxon>
        <taxon>Craniata</taxon>
        <taxon>Vertebrata</taxon>
        <taxon>Euteleostomi</taxon>
        <taxon>Actinopterygii</taxon>
        <taxon>Neopterygii</taxon>
        <taxon>Teleostei</taxon>
        <taxon>Neoteleostei</taxon>
        <taxon>Acanthomorphata</taxon>
        <taxon>Anabantaria</taxon>
        <taxon>Anabantiformes</taxon>
        <taxon>Anabantoidei</taxon>
        <taxon>Anabantidae</taxon>
        <taxon>Anabas</taxon>
    </lineage>
</organism>
<feature type="chain" id="PRO_5030080003" description="TGF-beta family profile domain-containing protein" evidence="4">
    <location>
        <begin position="20"/>
        <end position="216"/>
    </location>
</feature>
<dbReference type="STRING" id="64144.ENSATEP00000022395"/>
<dbReference type="GeneTree" id="ENSGT00400000024763"/>
<dbReference type="AlphaFoldDB" id="A0A3Q1IPN0"/>
<dbReference type="GO" id="GO:0005576">
    <property type="term" value="C:extracellular region"/>
    <property type="evidence" value="ECO:0007669"/>
    <property type="project" value="UniProtKB-SubCell"/>
</dbReference>
<sequence length="216" mass="23414">MTFAFTVVMLLLGSSLVIAFVLQPAKEQRTPSASSLVSHPRCHGESLQSIRKSLLRALNLQAEPQLPVGGLDSVREQWKSIFSTISHRAEDAAAVPGYSVSPADGNSTSLKCCSMASEIFIRDLGWDTWVIHPASLTMVQCAICNPEVNTVQCPPHLNNMQDSDSQVQVPCCEPTSHEMVPIVYVDEFSTLVISSVQLARSCGCGPGNIQQLSEKE</sequence>
<dbReference type="GeneID" id="113158202"/>
<dbReference type="CDD" id="cd19379">
    <property type="entry name" value="TGF_beta_GSDF"/>
    <property type="match status" value="1"/>
</dbReference>
<comment type="similarity">
    <text evidence="3">Belongs to the TGF-beta family.</text>
</comment>
<feature type="signal peptide" evidence="4">
    <location>
        <begin position="1"/>
        <end position="19"/>
    </location>
</feature>
<dbReference type="InParanoid" id="A0A3Q1IPN0"/>
<dbReference type="SMART" id="SM00204">
    <property type="entry name" value="TGFB"/>
    <property type="match status" value="1"/>
</dbReference>
<dbReference type="CTD" id="571289"/>